<sequence length="205" mass="22228">YRKGPRKEGERLKAMMPRNSRIASMLAKELNPVERLSDLFHSGDDRQDMMIMLLYEIAVLLAGQEPIVLPEGDGLEFPSGMQVHIPLSINPVDLMKDVEALTTDVIYPSRLADCRRALRMVMVVNNGFNQIVSMQVIGNTQNISQSGTFEIGSAINIAAGAKAAYGIKVEEWMPYIGVEITPAVSPTAGSVNANAVLQVQGGISG</sequence>
<comment type="caution">
    <text evidence="1">The sequence shown here is derived from an EMBL/GenBank/DDBJ whole genome shotgun (WGS) entry which is preliminary data.</text>
</comment>
<proteinExistence type="predicted"/>
<name>A0A0F9BK44_9ZZZZ</name>
<evidence type="ECO:0000313" key="1">
    <source>
        <dbReference type="EMBL" id="KKL22259.1"/>
    </source>
</evidence>
<organism evidence="1">
    <name type="scientific">marine sediment metagenome</name>
    <dbReference type="NCBI Taxonomy" id="412755"/>
    <lineage>
        <taxon>unclassified sequences</taxon>
        <taxon>metagenomes</taxon>
        <taxon>ecological metagenomes</taxon>
    </lineage>
</organism>
<dbReference type="AlphaFoldDB" id="A0A0F9BK44"/>
<dbReference type="EMBL" id="LAZR01037419">
    <property type="protein sequence ID" value="KKL22259.1"/>
    <property type="molecule type" value="Genomic_DNA"/>
</dbReference>
<protein>
    <submittedName>
        <fullName evidence="1">Uncharacterized protein</fullName>
    </submittedName>
</protein>
<feature type="non-terminal residue" evidence="1">
    <location>
        <position position="1"/>
    </location>
</feature>
<gene>
    <name evidence="1" type="ORF">LCGC14_2437260</name>
</gene>
<reference evidence="1" key="1">
    <citation type="journal article" date="2015" name="Nature">
        <title>Complex archaea that bridge the gap between prokaryotes and eukaryotes.</title>
        <authorList>
            <person name="Spang A."/>
            <person name="Saw J.H."/>
            <person name="Jorgensen S.L."/>
            <person name="Zaremba-Niedzwiedzka K."/>
            <person name="Martijn J."/>
            <person name="Lind A.E."/>
            <person name="van Eijk R."/>
            <person name="Schleper C."/>
            <person name="Guy L."/>
            <person name="Ettema T.J."/>
        </authorList>
    </citation>
    <scope>NUCLEOTIDE SEQUENCE</scope>
</reference>
<accession>A0A0F9BK44</accession>